<evidence type="ECO:0000313" key="5">
    <source>
        <dbReference type="Proteomes" id="UP001596160"/>
    </source>
</evidence>
<dbReference type="PANTHER" id="PTHR43775">
    <property type="entry name" value="FATTY ACID SYNTHASE"/>
    <property type="match status" value="1"/>
</dbReference>
<dbReference type="Pfam" id="PF00698">
    <property type="entry name" value="Acyl_transf_1"/>
    <property type="match status" value="1"/>
</dbReference>
<reference evidence="5" key="1">
    <citation type="journal article" date="2019" name="Int. J. Syst. Evol. Microbiol.">
        <title>The Global Catalogue of Microorganisms (GCM) 10K type strain sequencing project: providing services to taxonomists for standard genome sequencing and annotation.</title>
        <authorList>
            <consortium name="The Broad Institute Genomics Platform"/>
            <consortium name="The Broad Institute Genome Sequencing Center for Infectious Disease"/>
            <person name="Wu L."/>
            <person name="Ma J."/>
        </authorList>
    </citation>
    <scope>NUCLEOTIDE SEQUENCE [LARGE SCALE GENOMIC DNA]</scope>
    <source>
        <strain evidence="5">PCU 266</strain>
    </source>
</reference>
<accession>A0ABW0AUX9</accession>
<keyword evidence="4" id="KW-0012">Acyltransferase</keyword>
<dbReference type="SMART" id="SM00827">
    <property type="entry name" value="PKS_AT"/>
    <property type="match status" value="1"/>
</dbReference>
<dbReference type="Gene3D" id="3.40.366.10">
    <property type="entry name" value="Malonyl-Coenzyme A Acyl Carrier Protein, domain 2"/>
    <property type="match status" value="1"/>
</dbReference>
<proteinExistence type="predicted"/>
<keyword evidence="1" id="KW-0808">Transferase</keyword>
<evidence type="ECO:0000256" key="2">
    <source>
        <dbReference type="ARBA" id="ARBA00023268"/>
    </source>
</evidence>
<dbReference type="EMBL" id="JBHSKP010000105">
    <property type="protein sequence ID" value="MFC5157096.1"/>
    <property type="molecule type" value="Genomic_DNA"/>
</dbReference>
<name>A0ABW0AUX9_9ACTN</name>
<feature type="non-terminal residue" evidence="4">
    <location>
        <position position="1"/>
    </location>
</feature>
<keyword evidence="5" id="KW-1185">Reference proteome</keyword>
<dbReference type="InterPro" id="IPR014043">
    <property type="entry name" value="Acyl_transferase_dom"/>
</dbReference>
<keyword evidence="2" id="KW-0511">Multifunctional enzyme</keyword>
<dbReference type="InterPro" id="IPR050091">
    <property type="entry name" value="PKS_NRPS_Biosynth_Enz"/>
</dbReference>
<dbReference type="GO" id="GO:0016746">
    <property type="term" value="F:acyltransferase activity"/>
    <property type="evidence" value="ECO:0007669"/>
    <property type="project" value="UniProtKB-KW"/>
</dbReference>
<evidence type="ECO:0000259" key="3">
    <source>
        <dbReference type="SMART" id="SM00827"/>
    </source>
</evidence>
<dbReference type="SUPFAM" id="SSF52151">
    <property type="entry name" value="FabD/lysophospholipase-like"/>
    <property type="match status" value="1"/>
</dbReference>
<feature type="domain" description="Malonyl-CoA:ACP transacylase (MAT)" evidence="3">
    <location>
        <begin position="90"/>
        <end position="208"/>
    </location>
</feature>
<evidence type="ECO:0000256" key="1">
    <source>
        <dbReference type="ARBA" id="ARBA00022679"/>
    </source>
</evidence>
<dbReference type="PANTHER" id="PTHR43775:SF51">
    <property type="entry name" value="INACTIVE PHENOLPHTHIOCEROL SYNTHESIS POLYKETIDE SYNTHASE TYPE I PKS1-RELATED"/>
    <property type="match status" value="1"/>
</dbReference>
<dbReference type="InterPro" id="IPR016035">
    <property type="entry name" value="Acyl_Trfase/lysoPLipase"/>
</dbReference>
<organism evidence="4 5">
    <name type="scientific">Streptomyces amakusaensis</name>
    <dbReference type="NCBI Taxonomy" id="67271"/>
    <lineage>
        <taxon>Bacteria</taxon>
        <taxon>Bacillati</taxon>
        <taxon>Actinomycetota</taxon>
        <taxon>Actinomycetes</taxon>
        <taxon>Kitasatosporales</taxon>
        <taxon>Streptomycetaceae</taxon>
        <taxon>Streptomyces</taxon>
    </lineage>
</organism>
<feature type="non-terminal residue" evidence="4">
    <location>
        <position position="208"/>
    </location>
</feature>
<protein>
    <submittedName>
        <fullName evidence="4">Acyltransferase domain-containing protein</fullName>
    </submittedName>
</protein>
<evidence type="ECO:0000313" key="4">
    <source>
        <dbReference type="EMBL" id="MFC5157096.1"/>
    </source>
</evidence>
<sequence length="208" mass="21238">AVPWVVSARGGVALAAQAGRLAGFAEESSAGVGEIGWSLVGSRSALEHRAVVVAEDRAGAVAGLRALAAGEPSAQVVSGLARADAEVVLVFPGQGSQWRGMGRELLESSPVFAAAVGECERALAPHVEWSLTEVLRGEGPEAGLERVDVVQPVLFAMMVALSRVWESLGVRPAAVVGHSQGEIAAAHVAGALSLEDAARVVALRSRAL</sequence>
<gene>
    <name evidence="4" type="ORF">ACFPRH_35830</name>
</gene>
<dbReference type="Proteomes" id="UP001596160">
    <property type="component" value="Unassembled WGS sequence"/>
</dbReference>
<dbReference type="InterPro" id="IPR001227">
    <property type="entry name" value="Ac_transferase_dom_sf"/>
</dbReference>
<comment type="caution">
    <text evidence="4">The sequence shown here is derived from an EMBL/GenBank/DDBJ whole genome shotgun (WGS) entry which is preliminary data.</text>
</comment>
<dbReference type="RefSeq" id="WP_344486975.1">
    <property type="nucleotide sequence ID" value="NZ_BAAASB010000093.1"/>
</dbReference>